<accession>A0A418XM51</accession>
<keyword evidence="2" id="KW-1185">Reference proteome</keyword>
<comment type="caution">
    <text evidence="1">The sequence shown here is derived from an EMBL/GenBank/DDBJ whole genome shotgun (WGS) entry which is preliminary data.</text>
</comment>
<dbReference type="Proteomes" id="UP000284021">
    <property type="component" value="Unassembled WGS sequence"/>
</dbReference>
<organism evidence="1 2">
    <name type="scientific">Pseudomonas cavernicola</name>
    <dbReference type="NCBI Taxonomy" id="2320866"/>
    <lineage>
        <taxon>Bacteria</taxon>
        <taxon>Pseudomonadati</taxon>
        <taxon>Pseudomonadota</taxon>
        <taxon>Gammaproteobacteria</taxon>
        <taxon>Pseudomonadales</taxon>
        <taxon>Pseudomonadaceae</taxon>
        <taxon>Pseudomonas</taxon>
    </lineage>
</organism>
<gene>
    <name evidence="1" type="ORF">D3879_09970</name>
</gene>
<reference evidence="1 2" key="1">
    <citation type="submission" date="2018-09" db="EMBL/GenBank/DDBJ databases">
        <authorList>
            <person name="Zhu H."/>
        </authorList>
    </citation>
    <scope>NUCLEOTIDE SEQUENCE [LARGE SCALE GENOMIC DNA]</scope>
    <source>
        <strain evidence="1 2">K1S02-6</strain>
    </source>
</reference>
<evidence type="ECO:0000313" key="1">
    <source>
        <dbReference type="EMBL" id="RJG13543.1"/>
    </source>
</evidence>
<sequence length="148" mass="16671">MDDTQAFMEFSALLTGLYDPLLNDPEDRALNTPVAEEYARRLKGTFPQEFPALLQVYKALASADPKSPVDDALLAALRATQAFKDNEIVAKQIVNVWYFSQFNDKSGAHHIDGGFYERGNVWPIIRAHPLGFSTQLHGYWTRVPAEQD</sequence>
<evidence type="ECO:0000313" key="2">
    <source>
        <dbReference type="Proteomes" id="UP000284021"/>
    </source>
</evidence>
<dbReference type="RefSeq" id="WP_119954096.1">
    <property type="nucleotide sequence ID" value="NZ_QYUR01000002.1"/>
</dbReference>
<name>A0A418XM51_9PSED</name>
<evidence type="ECO:0008006" key="3">
    <source>
        <dbReference type="Google" id="ProtNLM"/>
    </source>
</evidence>
<dbReference type="EMBL" id="QYUR01000002">
    <property type="protein sequence ID" value="RJG13543.1"/>
    <property type="molecule type" value="Genomic_DNA"/>
</dbReference>
<dbReference type="OrthoDB" id="4212675at2"/>
<proteinExistence type="predicted"/>
<protein>
    <recommendedName>
        <fullName evidence="3">Gluconate 2-dehydrogenase subunit 3 family protein</fullName>
    </recommendedName>
</protein>
<dbReference type="AlphaFoldDB" id="A0A418XM51"/>